<protein>
    <recommendedName>
        <fullName evidence="6">C2H2-type domain-containing protein</fullName>
    </recommendedName>
</protein>
<dbReference type="InterPro" id="IPR050329">
    <property type="entry name" value="GLI_C2H2-zinc-finger"/>
</dbReference>
<dbReference type="PANTHER" id="PTHR19818:SF139">
    <property type="entry name" value="PAIR-RULE PROTEIN ODD-PAIRED"/>
    <property type="match status" value="1"/>
</dbReference>
<keyword evidence="4" id="KW-0862">Zinc</keyword>
<dbReference type="GO" id="GO:0005634">
    <property type="term" value="C:nucleus"/>
    <property type="evidence" value="ECO:0007669"/>
    <property type="project" value="UniProtKB-ARBA"/>
</dbReference>
<proteinExistence type="predicted"/>
<dbReference type="SMART" id="SM00355">
    <property type="entry name" value="ZnF_C2H2"/>
    <property type="match status" value="8"/>
</dbReference>
<keyword evidence="2" id="KW-0677">Repeat</keyword>
<dbReference type="PROSITE" id="PS50157">
    <property type="entry name" value="ZINC_FINGER_C2H2_2"/>
    <property type="match status" value="6"/>
</dbReference>
<evidence type="ECO:0000256" key="1">
    <source>
        <dbReference type="ARBA" id="ARBA00022723"/>
    </source>
</evidence>
<keyword evidence="3 5" id="KW-0863">Zinc-finger</keyword>
<dbReference type="InterPro" id="IPR013087">
    <property type="entry name" value="Znf_C2H2_type"/>
</dbReference>
<dbReference type="GO" id="GO:0045944">
    <property type="term" value="P:positive regulation of transcription by RNA polymerase II"/>
    <property type="evidence" value="ECO:0007669"/>
    <property type="project" value="UniProtKB-ARBA"/>
</dbReference>
<dbReference type="Proteomes" id="UP000728032">
    <property type="component" value="Unassembled WGS sequence"/>
</dbReference>
<evidence type="ECO:0000313" key="7">
    <source>
        <dbReference type="EMBL" id="CAD7638354.1"/>
    </source>
</evidence>
<sequence>MEAIEAENNRLKQLIVILEQISMDLMPIVMKCKCDYNSVKLKTKLNVLKQKYDFLKQSEDYHKSGDKCDIIDKINRCGQSVSKIIIKRIDEFDDTFASDEDKNRETMNDNRCVTTRRRGRRPKMLSTDGDQRADQNLNKEFGLKIRRKYERLGVKKEVPSYRQKINKKRNESQVLCDECGKRFRDTYELKFHMWRHTGVKLFKCNWPGCDKEVGGSVLDFEFVSNFLSDIQYTTKYLAKHQKTHSDPKRFVCQHIDCKESFESSQELSQHFEHFHGGHKPFKCNFVGCLQEFTAKANLLQHHNWVHSDVNYPCEWPGCEDKFKRKSLLNTHMSSKHMGDMRYRCQIPGCQFKSCHSKSFARHKLIHSGEKPYPCQVDGCTARFRQSHQLKSHQMTHTGETPISCRVSECDQRFKTKRVMLSHLQKFHGIDV</sequence>
<dbReference type="PANTHER" id="PTHR19818">
    <property type="entry name" value="ZINC FINGER PROTEIN ZIC AND GLI"/>
    <property type="match status" value="1"/>
</dbReference>
<feature type="domain" description="C2H2-type" evidence="6">
    <location>
        <begin position="281"/>
        <end position="311"/>
    </location>
</feature>
<accession>A0A7R9LB15</accession>
<dbReference type="OrthoDB" id="40579at2759"/>
<organism evidence="7">
    <name type="scientific">Oppiella nova</name>
    <dbReference type="NCBI Taxonomy" id="334625"/>
    <lineage>
        <taxon>Eukaryota</taxon>
        <taxon>Metazoa</taxon>
        <taxon>Ecdysozoa</taxon>
        <taxon>Arthropoda</taxon>
        <taxon>Chelicerata</taxon>
        <taxon>Arachnida</taxon>
        <taxon>Acari</taxon>
        <taxon>Acariformes</taxon>
        <taxon>Sarcoptiformes</taxon>
        <taxon>Oribatida</taxon>
        <taxon>Brachypylina</taxon>
        <taxon>Oppioidea</taxon>
        <taxon>Oppiidae</taxon>
        <taxon>Oppiella</taxon>
    </lineage>
</organism>
<reference evidence="7" key="1">
    <citation type="submission" date="2020-11" db="EMBL/GenBank/DDBJ databases">
        <authorList>
            <person name="Tran Van P."/>
        </authorList>
    </citation>
    <scope>NUCLEOTIDE SEQUENCE</scope>
</reference>
<dbReference type="PROSITE" id="PS00028">
    <property type="entry name" value="ZINC_FINGER_C2H2_1"/>
    <property type="match status" value="6"/>
</dbReference>
<dbReference type="GO" id="GO:0008270">
    <property type="term" value="F:zinc ion binding"/>
    <property type="evidence" value="ECO:0007669"/>
    <property type="project" value="UniProtKB-KW"/>
</dbReference>
<evidence type="ECO:0000256" key="5">
    <source>
        <dbReference type="PROSITE-ProRule" id="PRU00042"/>
    </source>
</evidence>
<dbReference type="GO" id="GO:0000981">
    <property type="term" value="F:DNA-binding transcription factor activity, RNA polymerase II-specific"/>
    <property type="evidence" value="ECO:0007669"/>
    <property type="project" value="TreeGrafter"/>
</dbReference>
<evidence type="ECO:0000256" key="4">
    <source>
        <dbReference type="ARBA" id="ARBA00022833"/>
    </source>
</evidence>
<keyword evidence="1" id="KW-0479">Metal-binding</keyword>
<dbReference type="FunFam" id="3.30.160.60:FF:000100">
    <property type="entry name" value="Zinc finger 45-like"/>
    <property type="match status" value="1"/>
</dbReference>
<dbReference type="AlphaFoldDB" id="A0A7R9LB15"/>
<dbReference type="SUPFAM" id="SSF57667">
    <property type="entry name" value="beta-beta-alpha zinc fingers"/>
    <property type="match status" value="4"/>
</dbReference>
<name>A0A7R9LB15_9ACAR</name>
<feature type="domain" description="C2H2-type" evidence="6">
    <location>
        <begin position="372"/>
        <end position="401"/>
    </location>
</feature>
<dbReference type="Gene3D" id="3.30.160.60">
    <property type="entry name" value="Classic Zinc Finger"/>
    <property type="match status" value="7"/>
</dbReference>
<dbReference type="GO" id="GO:0000978">
    <property type="term" value="F:RNA polymerase II cis-regulatory region sequence-specific DNA binding"/>
    <property type="evidence" value="ECO:0007669"/>
    <property type="project" value="TreeGrafter"/>
</dbReference>
<keyword evidence="8" id="KW-1185">Reference proteome</keyword>
<evidence type="ECO:0000256" key="2">
    <source>
        <dbReference type="ARBA" id="ARBA00022737"/>
    </source>
</evidence>
<feature type="domain" description="C2H2-type" evidence="6">
    <location>
        <begin position="342"/>
        <end position="371"/>
    </location>
</feature>
<feature type="domain" description="C2H2-type" evidence="6">
    <location>
        <begin position="311"/>
        <end position="341"/>
    </location>
</feature>
<evidence type="ECO:0000313" key="8">
    <source>
        <dbReference type="Proteomes" id="UP000728032"/>
    </source>
</evidence>
<dbReference type="EMBL" id="OC915046">
    <property type="protein sequence ID" value="CAD7638354.1"/>
    <property type="molecule type" value="Genomic_DNA"/>
</dbReference>
<feature type="domain" description="C2H2-type" evidence="6">
    <location>
        <begin position="250"/>
        <end position="280"/>
    </location>
</feature>
<dbReference type="InterPro" id="IPR036236">
    <property type="entry name" value="Znf_C2H2_sf"/>
</dbReference>
<dbReference type="Pfam" id="PF00096">
    <property type="entry name" value="zf-C2H2"/>
    <property type="match status" value="1"/>
</dbReference>
<evidence type="ECO:0000256" key="3">
    <source>
        <dbReference type="ARBA" id="ARBA00022771"/>
    </source>
</evidence>
<gene>
    <name evidence="7" type="ORF">ONB1V03_LOCUS1352</name>
</gene>
<dbReference type="FunFam" id="3.30.160.60:FF:000072">
    <property type="entry name" value="zinc finger protein 143 isoform X1"/>
    <property type="match status" value="1"/>
</dbReference>
<evidence type="ECO:0000259" key="6">
    <source>
        <dbReference type="PROSITE" id="PS50157"/>
    </source>
</evidence>
<dbReference type="EMBL" id="CAJPVJ010000221">
    <property type="protein sequence ID" value="CAG2161750.1"/>
    <property type="molecule type" value="Genomic_DNA"/>
</dbReference>
<feature type="domain" description="C2H2-type" evidence="6">
    <location>
        <begin position="174"/>
        <end position="201"/>
    </location>
</feature>